<dbReference type="RefSeq" id="WP_235051339.1">
    <property type="nucleotide sequence ID" value="NZ_JAKFHA010000003.1"/>
</dbReference>
<organism evidence="2 3">
    <name type="scientific">Yinghuangia soli</name>
    <dbReference type="NCBI Taxonomy" id="2908204"/>
    <lineage>
        <taxon>Bacteria</taxon>
        <taxon>Bacillati</taxon>
        <taxon>Actinomycetota</taxon>
        <taxon>Actinomycetes</taxon>
        <taxon>Kitasatosporales</taxon>
        <taxon>Streptomycetaceae</taxon>
        <taxon>Yinghuangia</taxon>
    </lineage>
</organism>
<protein>
    <recommendedName>
        <fullName evidence="4">DUF2795 domain-containing protein</fullName>
    </recommendedName>
</protein>
<feature type="compositionally biased region" description="Pro residues" evidence="1">
    <location>
        <begin position="1"/>
        <end position="12"/>
    </location>
</feature>
<proteinExistence type="predicted"/>
<evidence type="ECO:0008006" key="4">
    <source>
        <dbReference type="Google" id="ProtNLM"/>
    </source>
</evidence>
<name>A0AA41PX60_9ACTN</name>
<reference evidence="2" key="1">
    <citation type="submission" date="2022-01" db="EMBL/GenBank/DDBJ databases">
        <title>Genome-Based Taxonomic Classification of the Phylum Actinobacteria.</title>
        <authorList>
            <person name="Gao Y."/>
        </authorList>
    </citation>
    <scope>NUCLEOTIDE SEQUENCE</scope>
    <source>
        <strain evidence="2">KLBMP 8922</strain>
    </source>
</reference>
<dbReference type="Pfam" id="PF11387">
    <property type="entry name" value="DUF2795"/>
    <property type="match status" value="1"/>
</dbReference>
<evidence type="ECO:0000256" key="1">
    <source>
        <dbReference type="SAM" id="MobiDB-lite"/>
    </source>
</evidence>
<dbReference type="InterPro" id="IPR021527">
    <property type="entry name" value="DUF2795"/>
</dbReference>
<comment type="caution">
    <text evidence="2">The sequence shown here is derived from an EMBL/GenBank/DDBJ whole genome shotgun (WGS) entry which is preliminary data.</text>
</comment>
<sequence length="94" mass="10075">MTTVNPPPPAGPRDPRAVRGQHIDGPLTRETVLCALRDVRWPARAPELLLAAHRCTPRADLLALLTGLPDGVYLGPNQVSRELFGPHGACELGP</sequence>
<evidence type="ECO:0000313" key="2">
    <source>
        <dbReference type="EMBL" id="MCF2527197.1"/>
    </source>
</evidence>
<gene>
    <name evidence="2" type="ORF">LZ495_08210</name>
</gene>
<evidence type="ECO:0000313" key="3">
    <source>
        <dbReference type="Proteomes" id="UP001165378"/>
    </source>
</evidence>
<dbReference type="EMBL" id="JAKFHA010000003">
    <property type="protein sequence ID" value="MCF2527197.1"/>
    <property type="molecule type" value="Genomic_DNA"/>
</dbReference>
<dbReference type="AlphaFoldDB" id="A0AA41PX60"/>
<keyword evidence="3" id="KW-1185">Reference proteome</keyword>
<dbReference type="Proteomes" id="UP001165378">
    <property type="component" value="Unassembled WGS sequence"/>
</dbReference>
<feature type="region of interest" description="Disordered" evidence="1">
    <location>
        <begin position="1"/>
        <end position="24"/>
    </location>
</feature>
<accession>A0AA41PX60</accession>